<feature type="transmembrane region" description="Helical" evidence="1">
    <location>
        <begin position="92"/>
        <end position="114"/>
    </location>
</feature>
<feature type="transmembrane region" description="Helical" evidence="1">
    <location>
        <begin position="30"/>
        <end position="48"/>
    </location>
</feature>
<comment type="caution">
    <text evidence="2">The sequence shown here is derived from an EMBL/GenBank/DDBJ whole genome shotgun (WGS) entry which is preliminary data.</text>
</comment>
<dbReference type="Proteomes" id="UP001596505">
    <property type="component" value="Unassembled WGS sequence"/>
</dbReference>
<dbReference type="EMBL" id="JBHTCO010000016">
    <property type="protein sequence ID" value="MFC7393864.1"/>
    <property type="molecule type" value="Genomic_DNA"/>
</dbReference>
<keyword evidence="1" id="KW-1133">Transmembrane helix</keyword>
<organism evidence="2 3">
    <name type="scientific">Scopulibacillus cellulosilyticus</name>
    <dbReference type="NCBI Taxonomy" id="2665665"/>
    <lineage>
        <taxon>Bacteria</taxon>
        <taxon>Bacillati</taxon>
        <taxon>Bacillota</taxon>
        <taxon>Bacilli</taxon>
        <taxon>Bacillales</taxon>
        <taxon>Sporolactobacillaceae</taxon>
        <taxon>Scopulibacillus</taxon>
    </lineage>
</organism>
<gene>
    <name evidence="2" type="ORF">ACFQRG_12955</name>
</gene>
<dbReference type="Pfam" id="PF04020">
    <property type="entry name" value="Phage_holin_4_2"/>
    <property type="match status" value="1"/>
</dbReference>
<evidence type="ECO:0000256" key="1">
    <source>
        <dbReference type="SAM" id="Phobius"/>
    </source>
</evidence>
<feature type="transmembrane region" description="Helical" evidence="1">
    <location>
        <begin position="55"/>
        <end position="80"/>
    </location>
</feature>
<name>A0ABW2PXJ0_9BACL</name>
<dbReference type="PANTHER" id="PTHR37309">
    <property type="entry name" value="SLR0284 PROTEIN"/>
    <property type="match status" value="1"/>
</dbReference>
<sequence length="122" mass="13316">MIKDWLINVIVNTIVLVVIAGYVHTFYLSSVWAAFAASIILSILNLIVKPILVLLTLPITVFTLGLFLFVINAITLWITAGIMGNAFQISGFGTALLAAIIMAVLNALIQMLIINPIRHKNK</sequence>
<evidence type="ECO:0000313" key="3">
    <source>
        <dbReference type="Proteomes" id="UP001596505"/>
    </source>
</evidence>
<keyword evidence="1" id="KW-0812">Transmembrane</keyword>
<accession>A0ABW2PXJ0</accession>
<dbReference type="PANTHER" id="PTHR37309:SF1">
    <property type="entry name" value="SLR0284 PROTEIN"/>
    <property type="match status" value="1"/>
</dbReference>
<dbReference type="InterPro" id="IPR007165">
    <property type="entry name" value="Phage_holin_4_2"/>
</dbReference>
<keyword evidence="3" id="KW-1185">Reference proteome</keyword>
<dbReference type="RefSeq" id="WP_380966624.1">
    <property type="nucleotide sequence ID" value="NZ_JBHTCO010000016.1"/>
</dbReference>
<evidence type="ECO:0000313" key="2">
    <source>
        <dbReference type="EMBL" id="MFC7393864.1"/>
    </source>
</evidence>
<proteinExistence type="predicted"/>
<feature type="transmembrane region" description="Helical" evidence="1">
    <location>
        <begin position="5"/>
        <end position="24"/>
    </location>
</feature>
<reference evidence="3" key="1">
    <citation type="journal article" date="2019" name="Int. J. Syst. Evol. Microbiol.">
        <title>The Global Catalogue of Microorganisms (GCM) 10K type strain sequencing project: providing services to taxonomists for standard genome sequencing and annotation.</title>
        <authorList>
            <consortium name="The Broad Institute Genomics Platform"/>
            <consortium name="The Broad Institute Genome Sequencing Center for Infectious Disease"/>
            <person name="Wu L."/>
            <person name="Ma J."/>
        </authorList>
    </citation>
    <scope>NUCLEOTIDE SEQUENCE [LARGE SCALE GENOMIC DNA]</scope>
    <source>
        <strain evidence="3">CGMCC 1.16305</strain>
    </source>
</reference>
<keyword evidence="1" id="KW-0472">Membrane</keyword>
<protein>
    <submittedName>
        <fullName evidence="2">Phage holin family protein</fullName>
    </submittedName>
</protein>